<dbReference type="Proteomes" id="UP001153069">
    <property type="component" value="Unassembled WGS sequence"/>
</dbReference>
<dbReference type="OrthoDB" id="54497at2759"/>
<evidence type="ECO:0000256" key="1">
    <source>
        <dbReference type="SAM" id="MobiDB-lite"/>
    </source>
</evidence>
<feature type="region of interest" description="Disordered" evidence="1">
    <location>
        <begin position="413"/>
        <end position="483"/>
    </location>
</feature>
<accession>A0A9N8EMZ4</accession>
<name>A0A9N8EMZ4_9STRA</name>
<keyword evidence="3" id="KW-1185">Reference proteome</keyword>
<evidence type="ECO:0000313" key="2">
    <source>
        <dbReference type="EMBL" id="CAB9523275.1"/>
    </source>
</evidence>
<comment type="caution">
    <text evidence="2">The sequence shown here is derived from an EMBL/GenBank/DDBJ whole genome shotgun (WGS) entry which is preliminary data.</text>
</comment>
<reference evidence="2" key="1">
    <citation type="submission" date="2020-06" db="EMBL/GenBank/DDBJ databases">
        <authorList>
            <consortium name="Plant Systems Biology data submission"/>
        </authorList>
    </citation>
    <scope>NUCLEOTIDE SEQUENCE</scope>
    <source>
        <strain evidence="2">D6</strain>
    </source>
</reference>
<feature type="region of interest" description="Disordered" evidence="1">
    <location>
        <begin position="323"/>
        <end position="343"/>
    </location>
</feature>
<protein>
    <submittedName>
        <fullName evidence="2">Uncharacterized protein</fullName>
    </submittedName>
</protein>
<organism evidence="2 3">
    <name type="scientific">Seminavis robusta</name>
    <dbReference type="NCBI Taxonomy" id="568900"/>
    <lineage>
        <taxon>Eukaryota</taxon>
        <taxon>Sar</taxon>
        <taxon>Stramenopiles</taxon>
        <taxon>Ochrophyta</taxon>
        <taxon>Bacillariophyta</taxon>
        <taxon>Bacillariophyceae</taxon>
        <taxon>Bacillariophycidae</taxon>
        <taxon>Naviculales</taxon>
        <taxon>Naviculaceae</taxon>
        <taxon>Seminavis</taxon>
    </lineage>
</organism>
<dbReference type="AlphaFoldDB" id="A0A9N8EMZ4"/>
<gene>
    <name evidence="2" type="ORF">SEMRO_1398_G269240.1</name>
</gene>
<feature type="compositionally biased region" description="Pro residues" evidence="1">
    <location>
        <begin position="417"/>
        <end position="439"/>
    </location>
</feature>
<dbReference type="EMBL" id="CAICTM010001396">
    <property type="protein sequence ID" value="CAB9523275.1"/>
    <property type="molecule type" value="Genomic_DNA"/>
</dbReference>
<evidence type="ECO:0000313" key="3">
    <source>
        <dbReference type="Proteomes" id="UP001153069"/>
    </source>
</evidence>
<sequence>MKLASLATVIFSARAGTATDIRVDISSSEKRKLTQSRSDASHHKMKDPRALISSINCSPDSVAEWIDEEVQRKGCDIFLEPYQEACGKYEDYNSTFECQFLSAFMPPSGAAALVASNELEECEYFVSRLLPNSYFTDYDSLNVLFGSSGEFPSFHSCRQSRDMCEVKVLFEADDTPRPVWATAPPTLPPYTERVPCTRCDFFYEDDANCFDADCSIYDCLGPETDEPTQAPTPIHGGNESVFDVATSPEVSTARTSNIPDVVNVCVKNSRSDQFSYTEYRKGLYYGCVMKSEEKLFTTEFQVGATNVQVVTLKIGELYTDEELDNPTIPEDDDDDLLGSNNDEEEDTFDYCEVTVDGETCDSCTFCEDEDPSNMAIDCTNVVPGALTSCQSLTDFYHGIIHKLIVLQEGFVFTQAPTPSPTPRPTARPTPRPTARPTPSPAVAATQSGGNSGGEPAAVETSGNPDISPLEWGPSPAPASASVPQTGPSALFGLVCTIVMSLFW</sequence>
<proteinExistence type="predicted"/>